<keyword evidence="3" id="KW-1185">Reference proteome</keyword>
<gene>
    <name evidence="2" type="ORF">GMARGA_LOCUS38810</name>
</gene>
<sequence>IFIAIDEDTNQQEGTNLDKPMQSSNAIERVKETLYCAMLNEVQELLKNKYHKMKNNLTVNSTTALKITASLQNLSDTTSSNSTITTLYKSTLFNIFNNLLTINSQCEFDEYLA</sequence>
<feature type="compositionally biased region" description="Acidic residues" evidence="1">
    <location>
        <begin position="1"/>
        <end position="10"/>
    </location>
</feature>
<accession>A0ABN7X7E4</accession>
<reference evidence="2 3" key="1">
    <citation type="submission" date="2021-06" db="EMBL/GenBank/DDBJ databases">
        <authorList>
            <person name="Kallberg Y."/>
            <person name="Tangrot J."/>
            <person name="Rosling A."/>
        </authorList>
    </citation>
    <scope>NUCLEOTIDE SEQUENCE [LARGE SCALE GENOMIC DNA]</scope>
    <source>
        <strain evidence="2 3">120-4 pot B 10/14</strain>
    </source>
</reference>
<comment type="caution">
    <text evidence="2">The sequence shown here is derived from an EMBL/GenBank/DDBJ whole genome shotgun (WGS) entry which is preliminary data.</text>
</comment>
<evidence type="ECO:0000313" key="3">
    <source>
        <dbReference type="Proteomes" id="UP000789901"/>
    </source>
</evidence>
<name>A0ABN7X7E4_GIGMA</name>
<proteinExistence type="predicted"/>
<evidence type="ECO:0000256" key="1">
    <source>
        <dbReference type="SAM" id="MobiDB-lite"/>
    </source>
</evidence>
<feature type="non-terminal residue" evidence="2">
    <location>
        <position position="1"/>
    </location>
</feature>
<dbReference type="Proteomes" id="UP000789901">
    <property type="component" value="Unassembled WGS sequence"/>
</dbReference>
<protein>
    <submittedName>
        <fullName evidence="2">17901_t:CDS:1</fullName>
    </submittedName>
</protein>
<evidence type="ECO:0000313" key="2">
    <source>
        <dbReference type="EMBL" id="CAG8847705.1"/>
    </source>
</evidence>
<organism evidence="2 3">
    <name type="scientific">Gigaspora margarita</name>
    <dbReference type="NCBI Taxonomy" id="4874"/>
    <lineage>
        <taxon>Eukaryota</taxon>
        <taxon>Fungi</taxon>
        <taxon>Fungi incertae sedis</taxon>
        <taxon>Mucoromycota</taxon>
        <taxon>Glomeromycotina</taxon>
        <taxon>Glomeromycetes</taxon>
        <taxon>Diversisporales</taxon>
        <taxon>Gigasporaceae</taxon>
        <taxon>Gigaspora</taxon>
    </lineage>
</organism>
<feature type="compositionally biased region" description="Polar residues" evidence="1">
    <location>
        <begin position="11"/>
        <end position="21"/>
    </location>
</feature>
<feature type="non-terminal residue" evidence="2">
    <location>
        <position position="113"/>
    </location>
</feature>
<feature type="region of interest" description="Disordered" evidence="1">
    <location>
        <begin position="1"/>
        <end position="21"/>
    </location>
</feature>
<dbReference type="EMBL" id="CAJVQB010088876">
    <property type="protein sequence ID" value="CAG8847705.1"/>
    <property type="molecule type" value="Genomic_DNA"/>
</dbReference>